<keyword evidence="3" id="KW-1185">Reference proteome</keyword>
<dbReference type="EMBL" id="JAHUTJ010042593">
    <property type="protein sequence ID" value="MED6281170.1"/>
    <property type="molecule type" value="Genomic_DNA"/>
</dbReference>
<organism evidence="2 3">
    <name type="scientific">Characodon lateralis</name>
    <dbReference type="NCBI Taxonomy" id="208331"/>
    <lineage>
        <taxon>Eukaryota</taxon>
        <taxon>Metazoa</taxon>
        <taxon>Chordata</taxon>
        <taxon>Craniata</taxon>
        <taxon>Vertebrata</taxon>
        <taxon>Euteleostomi</taxon>
        <taxon>Actinopterygii</taxon>
        <taxon>Neopterygii</taxon>
        <taxon>Teleostei</taxon>
        <taxon>Neoteleostei</taxon>
        <taxon>Acanthomorphata</taxon>
        <taxon>Ovalentaria</taxon>
        <taxon>Atherinomorphae</taxon>
        <taxon>Cyprinodontiformes</taxon>
        <taxon>Goodeidae</taxon>
        <taxon>Characodon</taxon>
    </lineage>
</organism>
<sequence length="66" mass="7101">TRDRTRTGGDCSRGESKLPSVFFTDPDGSEGSQILTPGERVDKVKEEKKPQGSPHGSSIAVRTTLI</sequence>
<accession>A0ABU7E362</accession>
<evidence type="ECO:0000313" key="3">
    <source>
        <dbReference type="Proteomes" id="UP001352852"/>
    </source>
</evidence>
<feature type="compositionally biased region" description="Basic and acidic residues" evidence="1">
    <location>
        <begin position="39"/>
        <end position="50"/>
    </location>
</feature>
<feature type="region of interest" description="Disordered" evidence="1">
    <location>
        <begin position="1"/>
        <end position="66"/>
    </location>
</feature>
<name>A0ABU7E362_9TELE</name>
<gene>
    <name evidence="2" type="ORF">CHARACLAT_018416</name>
</gene>
<reference evidence="2 3" key="1">
    <citation type="submission" date="2021-06" db="EMBL/GenBank/DDBJ databases">
        <authorList>
            <person name="Palmer J.M."/>
        </authorList>
    </citation>
    <scope>NUCLEOTIDE SEQUENCE [LARGE SCALE GENOMIC DNA]</scope>
    <source>
        <strain evidence="2 3">CL_MEX2019</strain>
        <tissue evidence="2">Muscle</tissue>
    </source>
</reference>
<feature type="non-terminal residue" evidence="2">
    <location>
        <position position="1"/>
    </location>
</feature>
<dbReference type="Proteomes" id="UP001352852">
    <property type="component" value="Unassembled WGS sequence"/>
</dbReference>
<evidence type="ECO:0000256" key="1">
    <source>
        <dbReference type="SAM" id="MobiDB-lite"/>
    </source>
</evidence>
<protein>
    <submittedName>
        <fullName evidence="2">Uncharacterized protein</fullName>
    </submittedName>
</protein>
<proteinExistence type="predicted"/>
<evidence type="ECO:0000313" key="2">
    <source>
        <dbReference type="EMBL" id="MED6281170.1"/>
    </source>
</evidence>
<feature type="compositionally biased region" description="Basic and acidic residues" evidence="1">
    <location>
        <begin position="1"/>
        <end position="16"/>
    </location>
</feature>
<comment type="caution">
    <text evidence="2">The sequence shown here is derived from an EMBL/GenBank/DDBJ whole genome shotgun (WGS) entry which is preliminary data.</text>
</comment>